<dbReference type="EMBL" id="JAATJA010000001">
    <property type="protein sequence ID" value="NJB67519.1"/>
    <property type="molecule type" value="Genomic_DNA"/>
</dbReference>
<evidence type="ECO:0000256" key="1">
    <source>
        <dbReference type="ARBA" id="ARBA00001946"/>
    </source>
</evidence>
<dbReference type="InterPro" id="IPR014883">
    <property type="entry name" value="VRR_NUC"/>
</dbReference>
<evidence type="ECO:0000313" key="6">
    <source>
        <dbReference type="Proteomes" id="UP000580856"/>
    </source>
</evidence>
<evidence type="ECO:0000256" key="2">
    <source>
        <dbReference type="ARBA" id="ARBA00022722"/>
    </source>
</evidence>
<dbReference type="InterPro" id="IPR011856">
    <property type="entry name" value="tRNA_endonuc-like_dom_sf"/>
</dbReference>
<keyword evidence="2" id="KW-0540">Nuclease</keyword>
<proteinExistence type="predicted"/>
<comment type="cofactor">
    <cofactor evidence="1">
        <name>Mg(2+)</name>
        <dbReference type="ChEBI" id="CHEBI:18420"/>
    </cofactor>
</comment>
<feature type="domain" description="VRR-NUC" evidence="4">
    <location>
        <begin position="28"/>
        <end position="145"/>
    </location>
</feature>
<dbReference type="RefSeq" id="WP_167940568.1">
    <property type="nucleotide sequence ID" value="NZ_JAATJA010000001.1"/>
</dbReference>
<dbReference type="AlphaFoldDB" id="A0A846QS79"/>
<dbReference type="GO" id="GO:0003676">
    <property type="term" value="F:nucleic acid binding"/>
    <property type="evidence" value="ECO:0007669"/>
    <property type="project" value="InterPro"/>
</dbReference>
<protein>
    <recommendedName>
        <fullName evidence="4">VRR-NUC domain-containing protein</fullName>
    </recommendedName>
</protein>
<dbReference type="SMART" id="SM00990">
    <property type="entry name" value="VRR_NUC"/>
    <property type="match status" value="1"/>
</dbReference>
<dbReference type="Gene3D" id="3.40.1350.10">
    <property type="match status" value="1"/>
</dbReference>
<accession>A0A846QS79</accession>
<dbReference type="Pfam" id="PF08774">
    <property type="entry name" value="VRR_NUC"/>
    <property type="match status" value="1"/>
</dbReference>
<dbReference type="GO" id="GO:0016788">
    <property type="term" value="F:hydrolase activity, acting on ester bonds"/>
    <property type="evidence" value="ECO:0007669"/>
    <property type="project" value="InterPro"/>
</dbReference>
<keyword evidence="6" id="KW-1185">Reference proteome</keyword>
<organism evidence="5 6">
    <name type="scientific">Desulfobaculum xiamenense</name>
    <dbReference type="NCBI Taxonomy" id="995050"/>
    <lineage>
        <taxon>Bacteria</taxon>
        <taxon>Pseudomonadati</taxon>
        <taxon>Thermodesulfobacteriota</taxon>
        <taxon>Desulfovibrionia</taxon>
        <taxon>Desulfovibrionales</taxon>
        <taxon>Desulfovibrionaceae</taxon>
        <taxon>Desulfobaculum</taxon>
    </lineage>
</organism>
<dbReference type="Proteomes" id="UP000580856">
    <property type="component" value="Unassembled WGS sequence"/>
</dbReference>
<keyword evidence="3" id="KW-0378">Hydrolase</keyword>
<reference evidence="5 6" key="1">
    <citation type="submission" date="2020-03" db="EMBL/GenBank/DDBJ databases">
        <title>Genomic Encyclopedia of Type Strains, Phase IV (KMG-IV): sequencing the most valuable type-strain genomes for metagenomic binning, comparative biology and taxonomic classification.</title>
        <authorList>
            <person name="Goeker M."/>
        </authorList>
    </citation>
    <scope>NUCLEOTIDE SEQUENCE [LARGE SCALE GENOMIC DNA]</scope>
    <source>
        <strain evidence="5 6">DSM 24233</strain>
    </source>
</reference>
<gene>
    <name evidence="5" type="ORF">GGQ74_001159</name>
</gene>
<name>A0A846QS79_9BACT</name>
<dbReference type="GO" id="GO:0004518">
    <property type="term" value="F:nuclease activity"/>
    <property type="evidence" value="ECO:0007669"/>
    <property type="project" value="UniProtKB-KW"/>
</dbReference>
<sequence>MSERWTAQEAQEYFRTGRLPLRRRSPDVSRSAQRVTMPAVAASEHEEQVALFAWARSMESAMPELALLYAIPNGGHRHRGVAVKLKAEGVRAGVPDVHLPVARGAHHGLWIEMKVGRNTLTARQEAIVVRLRAEGHRVEVCHGARQAIAALVDYLGGGQGDA</sequence>
<evidence type="ECO:0000256" key="3">
    <source>
        <dbReference type="ARBA" id="ARBA00022801"/>
    </source>
</evidence>
<comment type="caution">
    <text evidence="5">The sequence shown here is derived from an EMBL/GenBank/DDBJ whole genome shotgun (WGS) entry which is preliminary data.</text>
</comment>
<evidence type="ECO:0000259" key="4">
    <source>
        <dbReference type="SMART" id="SM00990"/>
    </source>
</evidence>
<evidence type="ECO:0000313" key="5">
    <source>
        <dbReference type="EMBL" id="NJB67519.1"/>
    </source>
</evidence>